<evidence type="ECO:0000313" key="2">
    <source>
        <dbReference type="Proteomes" id="UP000180254"/>
    </source>
</evidence>
<gene>
    <name evidence="1" type="ORF">EUAN_20570</name>
</gene>
<dbReference type="STRING" id="39480.EUAN_20570"/>
<protein>
    <submittedName>
        <fullName evidence="1">Uncharacterized protein</fullName>
    </submittedName>
</protein>
<dbReference type="RefSeq" id="WP_071064257.1">
    <property type="nucleotide sequence ID" value="NZ_MKIE01000011.1"/>
</dbReference>
<organism evidence="1 2">
    <name type="scientific">Andreesenia angusta</name>
    <dbReference type="NCBI Taxonomy" id="39480"/>
    <lineage>
        <taxon>Bacteria</taxon>
        <taxon>Bacillati</taxon>
        <taxon>Bacillota</taxon>
        <taxon>Tissierellia</taxon>
        <taxon>Tissierellales</taxon>
        <taxon>Gottschalkiaceae</taxon>
        <taxon>Andreesenia</taxon>
    </lineage>
</organism>
<comment type="caution">
    <text evidence="1">The sequence shown here is derived from an EMBL/GenBank/DDBJ whole genome shotgun (WGS) entry which is preliminary data.</text>
</comment>
<sequence length="166" mass="20007">MRSLDLDFLKICDAETREEIVRKKLGEEKCRVLDKYGLTLNNRLYWEKVQEKYPTQEHFSLKLTVKTSTLGIIFHLHRLCFAKTKYFENNWNDYEPCKYIWTEGGFSPCELYDMEAIRQKGTGIVVDLRDLSRIKWLHEFQAMCRELEQRKMQRTFDFRDSKMASL</sequence>
<dbReference type="AlphaFoldDB" id="A0A1S1V5Z2"/>
<evidence type="ECO:0000313" key="1">
    <source>
        <dbReference type="EMBL" id="OHW61517.1"/>
    </source>
</evidence>
<dbReference type="EMBL" id="MKIE01000011">
    <property type="protein sequence ID" value="OHW61517.1"/>
    <property type="molecule type" value="Genomic_DNA"/>
</dbReference>
<reference evidence="1 2" key="1">
    <citation type="submission" date="2016-09" db="EMBL/GenBank/DDBJ databases">
        <title>Genome sequence of Eubacterium angustum.</title>
        <authorList>
            <person name="Poehlein A."/>
            <person name="Daniel R."/>
        </authorList>
    </citation>
    <scope>NUCLEOTIDE SEQUENCE [LARGE SCALE GENOMIC DNA]</scope>
    <source>
        <strain evidence="1 2">DSM 1989</strain>
    </source>
</reference>
<name>A0A1S1V5Z2_9FIRM</name>
<proteinExistence type="predicted"/>
<keyword evidence="2" id="KW-1185">Reference proteome</keyword>
<accession>A0A1S1V5Z2</accession>
<dbReference type="Proteomes" id="UP000180254">
    <property type="component" value="Unassembled WGS sequence"/>
</dbReference>
<dbReference type="OrthoDB" id="5405605at2"/>